<evidence type="ECO:0000313" key="2">
    <source>
        <dbReference type="Proteomes" id="UP000618343"/>
    </source>
</evidence>
<evidence type="ECO:0000313" key="1">
    <source>
        <dbReference type="EMBL" id="HIP90828.1"/>
    </source>
</evidence>
<dbReference type="InterPro" id="IPR024524">
    <property type="entry name" value="DUF3800"/>
</dbReference>
<dbReference type="EMBL" id="DQUO01000003">
    <property type="protein sequence ID" value="HIP90828.1"/>
    <property type="molecule type" value="Genomic_DNA"/>
</dbReference>
<organism evidence="1 2">
    <name type="scientific">Methanothermococcus okinawensis</name>
    <dbReference type="NCBI Taxonomy" id="155863"/>
    <lineage>
        <taxon>Archaea</taxon>
        <taxon>Methanobacteriati</taxon>
        <taxon>Methanobacteriota</taxon>
        <taxon>Methanomada group</taxon>
        <taxon>Methanococci</taxon>
        <taxon>Methanococcales</taxon>
        <taxon>Methanococcaceae</taxon>
        <taxon>Methanothermococcus</taxon>
    </lineage>
</organism>
<gene>
    <name evidence="1" type="ORF">EYH21_00785</name>
</gene>
<dbReference type="Proteomes" id="UP000618343">
    <property type="component" value="Unassembled WGS sequence"/>
</dbReference>
<reference evidence="1" key="1">
    <citation type="journal article" date="2020" name="ISME J.">
        <title>Gammaproteobacteria mediating utilization of methyl-, sulfur- and petroleum organic compounds in deep ocean hydrothermal plumes.</title>
        <authorList>
            <person name="Zhou Z."/>
            <person name="Liu Y."/>
            <person name="Pan J."/>
            <person name="Cron B.R."/>
            <person name="Toner B.M."/>
            <person name="Anantharaman K."/>
            <person name="Breier J.A."/>
            <person name="Dick G.J."/>
            <person name="Li M."/>
        </authorList>
    </citation>
    <scope>NUCLEOTIDE SEQUENCE</scope>
    <source>
        <strain evidence="1">SZUA-1471</strain>
    </source>
</reference>
<dbReference type="Pfam" id="PF12686">
    <property type="entry name" value="DUF3800"/>
    <property type="match status" value="1"/>
</dbReference>
<name>A0A832ZJ59_9EURY</name>
<accession>A0A832ZJ59</accession>
<proteinExistence type="predicted"/>
<sequence>MFSDESGNYKQNPKEKFLNSNPYYIRSAFIIEALEWKVLRKNFIDLKIKYGINPYDEIKWSDIWRDYKRRGKDKKLQDKIEFIKNSLNLLKDLNYCRIIFTKEIEVKKMAYSEYNAESSNGSTRTR</sequence>
<comment type="caution">
    <text evidence="1">The sequence shown here is derived from an EMBL/GenBank/DDBJ whole genome shotgun (WGS) entry which is preliminary data.</text>
</comment>
<protein>
    <submittedName>
        <fullName evidence="1">DUF3800 domain-containing protein</fullName>
    </submittedName>
</protein>
<dbReference type="AlphaFoldDB" id="A0A832ZJ59"/>